<dbReference type="KEGG" id="saga:M5M_04605"/>
<proteinExistence type="predicted"/>
<feature type="signal peptide" evidence="2">
    <location>
        <begin position="1"/>
        <end position="20"/>
    </location>
</feature>
<evidence type="ECO:0000313" key="4">
    <source>
        <dbReference type="Proteomes" id="UP000000466"/>
    </source>
</evidence>
<protein>
    <submittedName>
        <fullName evidence="3">Uncharacterized protein</fullName>
    </submittedName>
</protein>
<feature type="chain" id="PRO_5003880677" evidence="2">
    <location>
        <begin position="21"/>
        <end position="65"/>
    </location>
</feature>
<keyword evidence="2" id="KW-0732">Signal</keyword>
<dbReference type="Proteomes" id="UP000000466">
    <property type="component" value="Chromosome"/>
</dbReference>
<accession>K4KJF3</accession>
<name>K4KJF3_SIMAS</name>
<dbReference type="RefSeq" id="WP_015046301.1">
    <property type="nucleotide sequence ID" value="NC_018868.3"/>
</dbReference>
<dbReference type="EMBL" id="CP003746">
    <property type="protein sequence ID" value="AFU98128.1"/>
    <property type="molecule type" value="Genomic_DNA"/>
</dbReference>
<evidence type="ECO:0000256" key="1">
    <source>
        <dbReference type="SAM" id="MobiDB-lite"/>
    </source>
</evidence>
<keyword evidence="4" id="KW-1185">Reference proteome</keyword>
<dbReference type="STRING" id="1117647.M5M_04605"/>
<dbReference type="AlphaFoldDB" id="K4KJF3"/>
<organism evidence="3 4">
    <name type="scientific">Simiduia agarivorans (strain DSM 21679 / JCM 13881 / BCRC 17597 / SA1)</name>
    <dbReference type="NCBI Taxonomy" id="1117647"/>
    <lineage>
        <taxon>Bacteria</taxon>
        <taxon>Pseudomonadati</taxon>
        <taxon>Pseudomonadota</taxon>
        <taxon>Gammaproteobacteria</taxon>
        <taxon>Cellvibrionales</taxon>
        <taxon>Cellvibrionaceae</taxon>
        <taxon>Simiduia</taxon>
    </lineage>
</organism>
<gene>
    <name evidence="3" type="ordered locus">M5M_04605</name>
</gene>
<sequence>MKHWLWITLLTTGLASWVLAQEPEQTTPEQPAVESEPVNTAPENAGYLPSEEISDDLSVSFPVDI</sequence>
<reference evidence="3 4" key="1">
    <citation type="journal article" date="2013" name="Genome Announc.">
        <title>Complete genome sequence of Simiduia agarivorans SA1(T), a marine bacterium able to degrade a variety of polysaccharides.</title>
        <authorList>
            <person name="Lin S.Y."/>
            <person name="Shieh W.Y."/>
            <person name="Chen J.S."/>
            <person name="Tang S.L."/>
        </authorList>
    </citation>
    <scope>NUCLEOTIDE SEQUENCE [LARGE SCALE GENOMIC DNA]</scope>
    <source>
        <strain evidence="4">DSM 21679 / JCM 13881 / BCRC 17597 / SA1</strain>
    </source>
</reference>
<evidence type="ECO:0000256" key="2">
    <source>
        <dbReference type="SAM" id="SignalP"/>
    </source>
</evidence>
<dbReference type="HOGENOM" id="CLU_2847470_0_0_6"/>
<feature type="region of interest" description="Disordered" evidence="1">
    <location>
        <begin position="23"/>
        <end position="51"/>
    </location>
</feature>
<evidence type="ECO:0000313" key="3">
    <source>
        <dbReference type="EMBL" id="AFU98128.1"/>
    </source>
</evidence>